<dbReference type="SUPFAM" id="SSF52799">
    <property type="entry name" value="(Phosphotyrosine protein) phosphatases II"/>
    <property type="match status" value="1"/>
</dbReference>
<dbReference type="OMA" id="GPLVIVC"/>
<protein>
    <recommendedName>
        <fullName evidence="5">Tyrosine-protein phosphatase domain-containing protein</fullName>
    </recommendedName>
</protein>
<dbReference type="PANTHER" id="PTHR19134">
    <property type="entry name" value="RECEPTOR-TYPE TYROSINE-PROTEIN PHOSPHATASE"/>
    <property type="match status" value="1"/>
</dbReference>
<dbReference type="PANTHER" id="PTHR19134:SF559">
    <property type="entry name" value="TYROSINE-PROTEIN PHOSPHATASE DOMAIN-CONTAINING PROTEIN"/>
    <property type="match status" value="1"/>
</dbReference>
<dbReference type="InterPro" id="IPR000242">
    <property type="entry name" value="PTP_cat"/>
</dbReference>
<reference evidence="3" key="2">
    <citation type="submission" date="2022-06" db="UniProtKB">
        <authorList>
            <consortium name="EnsemblMetazoa"/>
        </authorList>
    </citation>
    <scope>IDENTIFICATION</scope>
</reference>
<proteinExistence type="predicted"/>
<dbReference type="PROSITE" id="PS50056">
    <property type="entry name" value="TYR_PHOSPHATASE_2"/>
    <property type="match status" value="1"/>
</dbReference>
<evidence type="ECO:0000259" key="1">
    <source>
        <dbReference type="PROSITE" id="PS50055"/>
    </source>
</evidence>
<evidence type="ECO:0000259" key="2">
    <source>
        <dbReference type="PROSITE" id="PS50056"/>
    </source>
</evidence>
<dbReference type="Proteomes" id="UP000024404">
    <property type="component" value="Unassembled WGS sequence"/>
</dbReference>
<sequence>MVDTVQTKEGTVPLSGESMSMRSMRRGKTKNILTPAALASHLKANGKKVGEGVADLYEQFEKESATFFAFFKAENKAKNKFPNEIFLLDRTRVILNEKPDYYHASYVDGCKQVKQYILAQAPFDEATAGDFFRLVMQCKPEVIIVLMDLDQDDNEQYIMPSVSKPKKYGTISVRNEKQEKRSSSKESTEKYSYYKLIVTKEMEKEKIEQKYKLFTFNSWTDDMVVPANDFIKFHKAVHKRMSDKPRECSQLVVCPTGAHRAGIWAVFDMEVERVKTKNRIRFSDTIRSVRNQRCNTIEHFELFDGLLNLLVAYAKTQI</sequence>
<evidence type="ECO:0000313" key="3">
    <source>
        <dbReference type="EnsemblMetazoa" id="OVOC9333.1"/>
    </source>
</evidence>
<dbReference type="EnsemblMetazoa" id="OVOC9333.1">
    <property type="protein sequence ID" value="OVOC9333.1"/>
    <property type="gene ID" value="WBGene00246142"/>
</dbReference>
<dbReference type="SMART" id="SM00194">
    <property type="entry name" value="PTPc"/>
    <property type="match status" value="1"/>
</dbReference>
<dbReference type="CDD" id="cd00047">
    <property type="entry name" value="PTPc"/>
    <property type="match status" value="1"/>
</dbReference>
<dbReference type="EnsemblMetazoa" id="OVOC9333.2">
    <property type="protein sequence ID" value="OVOC9333.2"/>
    <property type="gene ID" value="WBGene00246142"/>
</dbReference>
<dbReference type="AlphaFoldDB" id="A0A8R1Y5A5"/>
<dbReference type="PROSITE" id="PS50055">
    <property type="entry name" value="TYR_PHOSPHATASE_PTP"/>
    <property type="match status" value="1"/>
</dbReference>
<reference evidence="4" key="1">
    <citation type="submission" date="2013-10" db="EMBL/GenBank/DDBJ databases">
        <title>Genome sequencing of Onchocerca volvulus.</title>
        <authorList>
            <person name="Cotton J."/>
            <person name="Tsai J."/>
            <person name="Stanley E."/>
            <person name="Tracey A."/>
            <person name="Holroyd N."/>
            <person name="Lustigman S."/>
            <person name="Berriman M."/>
        </authorList>
    </citation>
    <scope>NUCLEOTIDE SEQUENCE</scope>
</reference>
<keyword evidence="4" id="KW-1185">Reference proteome</keyword>
<evidence type="ECO:0000313" key="4">
    <source>
        <dbReference type="Proteomes" id="UP000024404"/>
    </source>
</evidence>
<accession>A0A8R1Y5A5</accession>
<dbReference type="Gene3D" id="3.90.190.10">
    <property type="entry name" value="Protein tyrosine phosphatase superfamily"/>
    <property type="match status" value="1"/>
</dbReference>
<name>A0A8R1Y5A5_ONCVO</name>
<dbReference type="SMART" id="SM00404">
    <property type="entry name" value="PTPc_motif"/>
    <property type="match status" value="1"/>
</dbReference>
<dbReference type="InterPro" id="IPR003595">
    <property type="entry name" value="Tyr_Pase_cat"/>
</dbReference>
<feature type="domain" description="Tyrosine-protein phosphatase" evidence="1">
    <location>
        <begin position="74"/>
        <end position="313"/>
    </location>
</feature>
<dbReference type="InterPro" id="IPR000387">
    <property type="entry name" value="Tyr_Pase_dom"/>
</dbReference>
<dbReference type="InterPro" id="IPR029021">
    <property type="entry name" value="Prot-tyrosine_phosphatase-like"/>
</dbReference>
<dbReference type="InterPro" id="IPR050348">
    <property type="entry name" value="Protein-Tyr_Phosphatase"/>
</dbReference>
<dbReference type="GO" id="GO:0004725">
    <property type="term" value="F:protein tyrosine phosphatase activity"/>
    <property type="evidence" value="ECO:0007669"/>
    <property type="project" value="InterPro"/>
</dbReference>
<evidence type="ECO:0008006" key="5">
    <source>
        <dbReference type="Google" id="ProtNLM"/>
    </source>
</evidence>
<dbReference type="EMBL" id="CMVM020000261">
    <property type="status" value="NOT_ANNOTATED_CDS"/>
    <property type="molecule type" value="Genomic_DNA"/>
</dbReference>
<organism evidence="3 4">
    <name type="scientific">Onchocerca volvulus</name>
    <dbReference type="NCBI Taxonomy" id="6282"/>
    <lineage>
        <taxon>Eukaryota</taxon>
        <taxon>Metazoa</taxon>
        <taxon>Ecdysozoa</taxon>
        <taxon>Nematoda</taxon>
        <taxon>Chromadorea</taxon>
        <taxon>Rhabditida</taxon>
        <taxon>Spirurina</taxon>
        <taxon>Spiruromorpha</taxon>
        <taxon>Filarioidea</taxon>
        <taxon>Onchocercidae</taxon>
        <taxon>Onchocerca</taxon>
    </lineage>
</organism>
<dbReference type="Pfam" id="PF00102">
    <property type="entry name" value="Y_phosphatase"/>
    <property type="match status" value="1"/>
</dbReference>
<feature type="domain" description="Tyrosine specific protein phosphatases" evidence="2">
    <location>
        <begin position="228"/>
        <end position="304"/>
    </location>
</feature>